<proteinExistence type="predicted"/>
<evidence type="ECO:0000256" key="1">
    <source>
        <dbReference type="SAM" id="MobiDB-lite"/>
    </source>
</evidence>
<dbReference type="EMBL" id="HBGD01004431">
    <property type="protein sequence ID" value="CAD9080430.1"/>
    <property type="molecule type" value="Transcribed_RNA"/>
</dbReference>
<accession>A0A7S1PH11</accession>
<gene>
    <name evidence="2" type="ORF">PCOS0759_LOCUS3670</name>
</gene>
<reference evidence="2" key="1">
    <citation type="submission" date="2021-01" db="EMBL/GenBank/DDBJ databases">
        <authorList>
            <person name="Corre E."/>
            <person name="Pelletier E."/>
            <person name="Niang G."/>
            <person name="Scheremetjew M."/>
            <person name="Finn R."/>
            <person name="Kale V."/>
            <person name="Holt S."/>
            <person name="Cochrane G."/>
            <person name="Meng A."/>
            <person name="Brown T."/>
            <person name="Cohen L."/>
        </authorList>
    </citation>
    <scope>NUCLEOTIDE SEQUENCE</scope>
    <source>
        <strain evidence="2">WS</strain>
    </source>
</reference>
<feature type="region of interest" description="Disordered" evidence="1">
    <location>
        <begin position="172"/>
        <end position="204"/>
    </location>
</feature>
<sequence>MSALSQPHLSTNSHHQNNNNNSIVPYSLYPCLPRVQSLIQSKHLHALFKYIRKLQDKEHFYLRKSPTTSPSFSNASEVRVYFVPYDDLHCSKSRNGQQRIHLSKNGTRVNHQGAGTMTISGRSAPTILQISLHNLSQNWNQYIMSATWHSLLLNVYNPVIIGHLLRNCIGQESGARSGDTKSTTHKRSQDSQEGAPPSTTLDDEELMDVSPRTQLCTKAQGTKTYLWLFDTLEHLIELLCCGCLGHCCIGMVKSMPQLIYGMNLGVHQWMFDSKDSLVKIINAYKSQYISLKDTLRPVLRITIDLEDKYKNAGLNVKYQEKELASILQLCQSHGMSLYGVVIELPSTVVGTTQAPNLQQSNKSSSRIAQLRRGFRYLEIVCDECVKANLTKPGMIFVRSMGCPPPDDVFSVHSESSRFEVNQRIEDALCQATGRSSIHPTTDIEAWLQPLQEMTHLSKQWKEIDPDHYIRVVADPSQFLQSNTHSLSVRIMSVSKKTFWKAKKVHFLFTQSGASIESLQVVKSKSKFTLYQEVHLSEGVAFLFSMKLRGITLKPYLETVTGEAEDEKQNPSANQQPINIIPTIIYGDSSHCDPGDCLNPIQSATSDGEPIFFGLPLLTEEDKLRFEGLGMFEHLFARSGLLDFRAHQYATMYISSAKRSRL</sequence>
<name>A0A7S1PH11_9EUKA</name>
<organism evidence="2">
    <name type="scientific">Percolomonas cosmopolitus</name>
    <dbReference type="NCBI Taxonomy" id="63605"/>
    <lineage>
        <taxon>Eukaryota</taxon>
        <taxon>Discoba</taxon>
        <taxon>Heterolobosea</taxon>
        <taxon>Tetramitia</taxon>
        <taxon>Eutetramitia</taxon>
        <taxon>Percolomonadidae</taxon>
        <taxon>Percolomonas</taxon>
    </lineage>
</organism>
<protein>
    <submittedName>
        <fullName evidence="2">Uncharacterized protein</fullName>
    </submittedName>
</protein>
<evidence type="ECO:0000313" key="2">
    <source>
        <dbReference type="EMBL" id="CAD9080430.1"/>
    </source>
</evidence>
<dbReference type="AlphaFoldDB" id="A0A7S1PH11"/>